<protein>
    <submittedName>
        <fullName evidence="2">Uncharacterized protein</fullName>
    </submittedName>
</protein>
<proteinExistence type="predicted"/>
<feature type="region of interest" description="Disordered" evidence="1">
    <location>
        <begin position="1"/>
        <end position="143"/>
    </location>
</feature>
<dbReference type="Proteomes" id="UP001154078">
    <property type="component" value="Chromosome 4"/>
</dbReference>
<keyword evidence="3" id="KW-1185">Reference proteome</keyword>
<name>A0A9P0B2I3_BRAAE</name>
<feature type="compositionally biased region" description="Polar residues" evidence="1">
    <location>
        <begin position="128"/>
        <end position="143"/>
    </location>
</feature>
<reference evidence="2" key="1">
    <citation type="submission" date="2021-12" db="EMBL/GenBank/DDBJ databases">
        <authorList>
            <person name="King R."/>
        </authorList>
    </citation>
    <scope>NUCLEOTIDE SEQUENCE</scope>
</reference>
<dbReference type="EMBL" id="OV121135">
    <property type="protein sequence ID" value="CAH0555119.1"/>
    <property type="molecule type" value="Genomic_DNA"/>
</dbReference>
<evidence type="ECO:0000313" key="3">
    <source>
        <dbReference type="Proteomes" id="UP001154078"/>
    </source>
</evidence>
<gene>
    <name evidence="2" type="ORF">MELIAE_LOCUS6555</name>
</gene>
<feature type="compositionally biased region" description="Low complexity" evidence="1">
    <location>
        <begin position="109"/>
        <end position="122"/>
    </location>
</feature>
<evidence type="ECO:0000256" key="1">
    <source>
        <dbReference type="SAM" id="MobiDB-lite"/>
    </source>
</evidence>
<sequence>MQQYDGDNAPDDEVQNSGDGGDAIVAGVDLTREDEENRNAATASTANAANSAIHRSGDSEEDEVEEEEDNYWRRGASRPGSPLMADNASDNSSMMPPQRPKSRVDITTSRSPVRNPVRSPSPEAQFPGVSSSPDSSFAVQYEQ</sequence>
<accession>A0A9P0B2I3</accession>
<feature type="compositionally biased region" description="Acidic residues" evidence="1">
    <location>
        <begin position="59"/>
        <end position="69"/>
    </location>
</feature>
<organism evidence="2 3">
    <name type="scientific">Brassicogethes aeneus</name>
    <name type="common">Rape pollen beetle</name>
    <name type="synonym">Meligethes aeneus</name>
    <dbReference type="NCBI Taxonomy" id="1431903"/>
    <lineage>
        <taxon>Eukaryota</taxon>
        <taxon>Metazoa</taxon>
        <taxon>Ecdysozoa</taxon>
        <taxon>Arthropoda</taxon>
        <taxon>Hexapoda</taxon>
        <taxon>Insecta</taxon>
        <taxon>Pterygota</taxon>
        <taxon>Neoptera</taxon>
        <taxon>Endopterygota</taxon>
        <taxon>Coleoptera</taxon>
        <taxon>Polyphaga</taxon>
        <taxon>Cucujiformia</taxon>
        <taxon>Nitidulidae</taxon>
        <taxon>Meligethinae</taxon>
        <taxon>Brassicogethes</taxon>
    </lineage>
</organism>
<dbReference type="AlphaFoldDB" id="A0A9P0B2I3"/>
<dbReference type="OrthoDB" id="1738954at2759"/>
<feature type="compositionally biased region" description="Low complexity" evidence="1">
    <location>
        <begin position="39"/>
        <end position="52"/>
    </location>
</feature>
<evidence type="ECO:0000313" key="2">
    <source>
        <dbReference type="EMBL" id="CAH0555119.1"/>
    </source>
</evidence>